<protein>
    <recommendedName>
        <fullName evidence="8">BOP1 N-terminal domain-containing protein</fullName>
    </recommendedName>
</protein>
<name>A0ABD6EWE6_9BILA</name>
<reference evidence="9 10" key="1">
    <citation type="submission" date="2024-08" db="EMBL/GenBank/DDBJ databases">
        <title>Gnathostoma spinigerum genome.</title>
        <authorList>
            <person name="Gonzalez-Bertolin B."/>
            <person name="Monzon S."/>
            <person name="Zaballos A."/>
            <person name="Jimenez P."/>
            <person name="Dekumyoy P."/>
            <person name="Varona S."/>
            <person name="Cuesta I."/>
            <person name="Sumanam S."/>
            <person name="Adisakwattana P."/>
            <person name="Gasser R.B."/>
            <person name="Hernandez-Gonzalez A."/>
            <person name="Young N.D."/>
            <person name="Perteguer M.J."/>
        </authorList>
    </citation>
    <scope>NUCLEOTIDE SEQUENCE [LARGE SCALE GENOMIC DNA]</scope>
    <source>
        <strain evidence="9">AL3</strain>
        <tissue evidence="9">Liver</tissue>
    </source>
</reference>
<dbReference type="InterPro" id="IPR028598">
    <property type="entry name" value="BOP1/Erb1"/>
</dbReference>
<dbReference type="Pfam" id="PF08145">
    <property type="entry name" value="BOP1NT"/>
    <property type="match status" value="1"/>
</dbReference>
<keyword evidence="6" id="KW-0539">Nucleus</keyword>
<comment type="caution">
    <text evidence="9">The sequence shown here is derived from an EMBL/GenBank/DDBJ whole genome shotgun (WGS) entry which is preliminary data.</text>
</comment>
<evidence type="ECO:0000313" key="9">
    <source>
        <dbReference type="EMBL" id="MFH4983815.1"/>
    </source>
</evidence>
<evidence type="ECO:0000256" key="2">
    <source>
        <dbReference type="ARBA" id="ARBA00022517"/>
    </source>
</evidence>
<dbReference type="SUPFAM" id="SSF50978">
    <property type="entry name" value="WD40 repeat-like"/>
    <property type="match status" value="1"/>
</dbReference>
<organism evidence="9 10">
    <name type="scientific">Gnathostoma spinigerum</name>
    <dbReference type="NCBI Taxonomy" id="75299"/>
    <lineage>
        <taxon>Eukaryota</taxon>
        <taxon>Metazoa</taxon>
        <taxon>Ecdysozoa</taxon>
        <taxon>Nematoda</taxon>
        <taxon>Chromadorea</taxon>
        <taxon>Rhabditida</taxon>
        <taxon>Spirurina</taxon>
        <taxon>Gnathostomatomorpha</taxon>
        <taxon>Gnathostomatoidea</taxon>
        <taxon>Gnathostomatidae</taxon>
        <taxon>Gnathostoma</taxon>
    </lineage>
</organism>
<dbReference type="PANTHER" id="PTHR17605:SF0">
    <property type="entry name" value="RIBOSOME BIOGENESIS PROTEIN BOP1"/>
    <property type="match status" value="1"/>
</dbReference>
<gene>
    <name evidence="9" type="ORF">AB6A40_010524</name>
</gene>
<evidence type="ECO:0000256" key="5">
    <source>
        <dbReference type="ARBA" id="ARBA00022737"/>
    </source>
</evidence>
<dbReference type="InterPro" id="IPR015943">
    <property type="entry name" value="WD40/YVTN_repeat-like_dom_sf"/>
</dbReference>
<keyword evidence="4 7" id="KW-0853">WD repeat</keyword>
<keyword evidence="3" id="KW-0698">rRNA processing</keyword>
<evidence type="ECO:0000313" key="10">
    <source>
        <dbReference type="Proteomes" id="UP001608902"/>
    </source>
</evidence>
<dbReference type="Gene3D" id="2.130.10.10">
    <property type="entry name" value="YVTN repeat-like/Quinoprotein amine dehydrogenase"/>
    <property type="match status" value="1"/>
</dbReference>
<keyword evidence="5" id="KW-0677">Repeat</keyword>
<dbReference type="SMART" id="SM00320">
    <property type="entry name" value="WD40"/>
    <property type="match status" value="4"/>
</dbReference>
<proteinExistence type="predicted"/>
<evidence type="ECO:0000256" key="7">
    <source>
        <dbReference type="PROSITE-ProRule" id="PRU00221"/>
    </source>
</evidence>
<dbReference type="PROSITE" id="PS50082">
    <property type="entry name" value="WD_REPEATS_2"/>
    <property type="match status" value="1"/>
</dbReference>
<evidence type="ECO:0000256" key="6">
    <source>
        <dbReference type="ARBA" id="ARBA00023242"/>
    </source>
</evidence>
<evidence type="ECO:0000256" key="3">
    <source>
        <dbReference type="ARBA" id="ARBA00022552"/>
    </source>
</evidence>
<feature type="repeat" description="WD" evidence="7">
    <location>
        <begin position="311"/>
        <end position="353"/>
    </location>
</feature>
<dbReference type="InterPro" id="IPR036322">
    <property type="entry name" value="WD40_repeat_dom_sf"/>
</dbReference>
<dbReference type="GO" id="GO:0005730">
    <property type="term" value="C:nucleolus"/>
    <property type="evidence" value="ECO:0007669"/>
    <property type="project" value="UniProtKB-SubCell"/>
</dbReference>
<dbReference type="AlphaFoldDB" id="A0ABD6EWE6"/>
<dbReference type="InterPro" id="IPR001680">
    <property type="entry name" value="WD40_rpt"/>
</dbReference>
<dbReference type="EMBL" id="JBGFUD010013902">
    <property type="protein sequence ID" value="MFH4983815.1"/>
    <property type="molecule type" value="Genomic_DNA"/>
</dbReference>
<feature type="domain" description="BOP1 N-terminal" evidence="8">
    <location>
        <begin position="43"/>
        <end position="304"/>
    </location>
</feature>
<dbReference type="Pfam" id="PF00400">
    <property type="entry name" value="WD40"/>
    <property type="match status" value="1"/>
</dbReference>
<sequence length="593" mass="68356">MGRRRWALNTEEILKQSRNFDDYDSDDEEDLRNTIGNVPVKWYDGEEHAGYDHDGNRISKPPKKSEIETFMEKMEDPDYWRKVLDVQTGCDAVLTDEQVDVINALNQGRYPTVGYNPYQPFVDLYSSQKEIHPMTNNPESKQSFTPSLDERRIVGRMVYAFKMGWIKPKKPKEAEKQIYDIWAEEDSERKTKSELARIRMHFPAPKVPLPGHSESYNPPPEYLFSEDEHKSWQETEPELRRQNFVPQKYNCLRHVPAYELFFNERFERCLDLFLAPRKQKMKLNVDPSDLLPDLPNPADLRPFPTTFAFAMKGHNAQVRCMCFEPQKSEILVSGGIDGTCRFWSIGNGRCMRVETLGSPVTSVQYCPKTDITLVAAATEDCKIHLFSSMCGDRLLNASTRDYLFSLDCGTAKNDHIQWTRDPNTGHIVLTLSNAIRQVTWHAKGDYFASVAAVRQPDSLVIHQLSKCNSQVPFSRSKGTIINVLFHPQKPHLFVSTQRHIRIYDLAKCQQVKKVLIGTRWLGCMELDPSGNNLFVGGLDRVFAWIDLQLSAKPWKTLIHHSAAIRDIAYHRRSFCIPNTFPFPSGHCVCRKLY</sequence>
<dbReference type="Proteomes" id="UP001608902">
    <property type="component" value="Unassembled WGS sequence"/>
</dbReference>
<dbReference type="InterPro" id="IPR012953">
    <property type="entry name" value="BOP1_N_dom"/>
</dbReference>
<comment type="subcellular location">
    <subcellularLocation>
        <location evidence="1">Nucleus</location>
        <location evidence="1">Nucleolus</location>
    </subcellularLocation>
</comment>
<dbReference type="PROSITE" id="PS50294">
    <property type="entry name" value="WD_REPEATS_REGION"/>
    <property type="match status" value="1"/>
</dbReference>
<dbReference type="SMART" id="SM01035">
    <property type="entry name" value="BOP1NT"/>
    <property type="match status" value="1"/>
</dbReference>
<keyword evidence="2" id="KW-0690">Ribosome biogenesis</keyword>
<evidence type="ECO:0000256" key="4">
    <source>
        <dbReference type="ARBA" id="ARBA00022574"/>
    </source>
</evidence>
<dbReference type="GO" id="GO:0006364">
    <property type="term" value="P:rRNA processing"/>
    <property type="evidence" value="ECO:0007669"/>
    <property type="project" value="UniProtKB-KW"/>
</dbReference>
<keyword evidence="10" id="KW-1185">Reference proteome</keyword>
<accession>A0ABD6EWE6</accession>
<evidence type="ECO:0000256" key="1">
    <source>
        <dbReference type="ARBA" id="ARBA00004604"/>
    </source>
</evidence>
<dbReference type="PANTHER" id="PTHR17605">
    <property type="entry name" value="RIBOSOME BIOGENESIS PROTEIN BOP1 BLOCK OF PROLIFERATION 1 PROTEIN"/>
    <property type="match status" value="1"/>
</dbReference>
<evidence type="ECO:0000259" key="8">
    <source>
        <dbReference type="SMART" id="SM01035"/>
    </source>
</evidence>